<keyword evidence="3" id="KW-1185">Reference proteome</keyword>
<organism evidence="2 3">
    <name type="scientific">Laspinema olomoucense D3b</name>
    <dbReference type="NCBI Taxonomy" id="2953688"/>
    <lineage>
        <taxon>Bacteria</taxon>
        <taxon>Bacillati</taxon>
        <taxon>Cyanobacteriota</taxon>
        <taxon>Cyanophyceae</taxon>
        <taxon>Oscillatoriophycideae</taxon>
        <taxon>Oscillatoriales</taxon>
        <taxon>Laspinemataceae</taxon>
        <taxon>Laspinema</taxon>
        <taxon>Laspinema olomoucense</taxon>
    </lineage>
</organism>
<evidence type="ECO:0000313" key="3">
    <source>
        <dbReference type="Proteomes" id="UP001525961"/>
    </source>
</evidence>
<feature type="compositionally biased region" description="Polar residues" evidence="1">
    <location>
        <begin position="1"/>
        <end position="16"/>
    </location>
</feature>
<comment type="caution">
    <text evidence="2">The sequence shown here is derived from an EMBL/GenBank/DDBJ whole genome shotgun (WGS) entry which is preliminary data.</text>
</comment>
<evidence type="ECO:0000313" key="2">
    <source>
        <dbReference type="EMBL" id="MCT7981387.1"/>
    </source>
</evidence>
<proteinExistence type="predicted"/>
<gene>
    <name evidence="2" type="ORF">NG792_27060</name>
</gene>
<dbReference type="Proteomes" id="UP001525961">
    <property type="component" value="Unassembled WGS sequence"/>
</dbReference>
<dbReference type="EMBL" id="JAMXFA010000064">
    <property type="protein sequence ID" value="MCT7981387.1"/>
    <property type="molecule type" value="Genomic_DNA"/>
</dbReference>
<protein>
    <submittedName>
        <fullName evidence="2">Uncharacterized protein</fullName>
    </submittedName>
</protein>
<name>A0ABT2NFB4_9CYAN</name>
<feature type="region of interest" description="Disordered" evidence="1">
    <location>
        <begin position="1"/>
        <end position="36"/>
    </location>
</feature>
<evidence type="ECO:0000256" key="1">
    <source>
        <dbReference type="SAM" id="MobiDB-lite"/>
    </source>
</evidence>
<sequence length="87" mass="9682">MVLQNPKSSNGPQMNASGLKDAIATRGFPRSDQRYTRPLSIPSFKPGVRWLTEDSLIQTWGARTIWASFIQAGSAAQRSYAAGYRHR</sequence>
<reference evidence="2 3" key="1">
    <citation type="journal article" date="2022" name="Front. Microbiol.">
        <title>High genomic differentiation and limited gene flow indicate recent cryptic speciation within the genus Laspinema (cyanobacteria).</title>
        <authorList>
            <person name="Stanojkovic A."/>
            <person name="Skoupy S."/>
            <person name="Skaloud P."/>
            <person name="Dvorak P."/>
        </authorList>
    </citation>
    <scope>NUCLEOTIDE SEQUENCE [LARGE SCALE GENOMIC DNA]</scope>
    <source>
        <strain evidence="2 3">D3b</strain>
    </source>
</reference>
<accession>A0ABT2NFB4</accession>